<accession>A0ABT6WRB7</accession>
<feature type="domain" description="PEP-utilising enzyme C-terminal" evidence="11">
    <location>
        <begin position="169"/>
        <end position="471"/>
    </location>
</feature>
<dbReference type="InterPro" id="IPR010121">
    <property type="entry name" value="Pyruvate_phosphate_dikinase"/>
</dbReference>
<dbReference type="PANTHER" id="PTHR22931">
    <property type="entry name" value="PHOSPHOENOLPYRUVATE DIKINASE-RELATED"/>
    <property type="match status" value="1"/>
</dbReference>
<feature type="domain" description="PEP-utilising enzyme mobile" evidence="10">
    <location>
        <begin position="75"/>
        <end position="146"/>
    </location>
</feature>
<keyword evidence="5" id="KW-0808">Transferase</keyword>
<dbReference type="Proteomes" id="UP001241758">
    <property type="component" value="Unassembled WGS sequence"/>
</dbReference>
<proteinExistence type="inferred from homology"/>
<keyword evidence="13" id="KW-1185">Reference proteome</keyword>
<comment type="cofactor">
    <cofactor evidence="1">
        <name>Mg(2+)</name>
        <dbReference type="ChEBI" id="CHEBI:18420"/>
    </cofactor>
</comment>
<dbReference type="SUPFAM" id="SSF52009">
    <property type="entry name" value="Phosphohistidine domain"/>
    <property type="match status" value="1"/>
</dbReference>
<name>A0ABT6WRB7_9ACTN</name>
<keyword evidence="7" id="KW-0418">Kinase</keyword>
<sequence>MTVARTEAARLLIGHETTEVLAAAAGRALTPPGMAPAASGAGVHADCAGGVLCVNPAEAMSAAASGIPYVYARLSTVAADLETMAAAAAVVTAVGGVTSHAAVLARSWRIPTVVGTGFRFSGSALLFPAGARLRPGDWVTVCATSGSVWPGQLEQYRDPSAVRVLSALTEAASQLTDLPGPDLYANADTAEEIRTCLGLGAQGIGVARTEHMFLAEAELGLLRAALWPGPGSADQALTTLQERLRVRCRDLEAACAGRKLVIRLLDPPTHEFSDDRHNVESVETNPMMGVRGSRLGLLRPDIYRMQTAAIVAAHQSLPEHRRAQLGILLPFVTYRAELRQLRRELAIPAGVQLGVMVETPEAAHRTGELAEDADFLSVGTNDLLQFCLAMSRDDVAAELIPAYLAAAVVPGDPMVRIEESASAMELLRLVRDRSGSTPWGICGEHAGDPIALRSLLALGPDYISVSAGGLAGAAIEIGRHRAALLLEPAGVGTPGA</sequence>
<dbReference type="Gene3D" id="3.50.30.10">
    <property type="entry name" value="Phosphohistidine domain"/>
    <property type="match status" value="1"/>
</dbReference>
<evidence type="ECO:0000256" key="7">
    <source>
        <dbReference type="ARBA" id="ARBA00022777"/>
    </source>
</evidence>
<evidence type="ECO:0000259" key="11">
    <source>
        <dbReference type="Pfam" id="PF02896"/>
    </source>
</evidence>
<dbReference type="RefSeq" id="WP_282763302.1">
    <property type="nucleotide sequence ID" value="NZ_JASCTH010000019.1"/>
</dbReference>
<organism evidence="12 13">
    <name type="scientific">Actinoplanes sandaracinus</name>
    <dbReference type="NCBI Taxonomy" id="3045177"/>
    <lineage>
        <taxon>Bacteria</taxon>
        <taxon>Bacillati</taxon>
        <taxon>Actinomycetota</taxon>
        <taxon>Actinomycetes</taxon>
        <taxon>Micromonosporales</taxon>
        <taxon>Micromonosporaceae</taxon>
        <taxon>Actinoplanes</taxon>
    </lineage>
</organism>
<comment type="caution">
    <text evidence="12">The sequence shown here is derived from an EMBL/GenBank/DDBJ whole genome shotgun (WGS) entry which is preliminary data.</text>
</comment>
<protein>
    <recommendedName>
        <fullName evidence="4">Pyruvate, phosphate dikinase</fullName>
        <ecNumber evidence="3">2.7.9.1</ecNumber>
    </recommendedName>
    <alternativeName>
        <fullName evidence="9">Pyruvate, orthophosphate dikinase</fullName>
    </alternativeName>
</protein>
<dbReference type="InterPro" id="IPR018274">
    <property type="entry name" value="PEP_util_AS"/>
</dbReference>
<evidence type="ECO:0000256" key="8">
    <source>
        <dbReference type="ARBA" id="ARBA00022842"/>
    </source>
</evidence>
<dbReference type="InterPro" id="IPR036637">
    <property type="entry name" value="Phosphohistidine_dom_sf"/>
</dbReference>
<dbReference type="InterPro" id="IPR040442">
    <property type="entry name" value="Pyrv_kinase-like_dom_sf"/>
</dbReference>
<dbReference type="EC" id="2.7.9.1" evidence="3"/>
<dbReference type="Pfam" id="PF00391">
    <property type="entry name" value="PEP-utilizers"/>
    <property type="match status" value="1"/>
</dbReference>
<keyword evidence="8" id="KW-0460">Magnesium</keyword>
<dbReference type="InterPro" id="IPR008279">
    <property type="entry name" value="PEP-util_enz_mobile_dom"/>
</dbReference>
<evidence type="ECO:0000256" key="4">
    <source>
        <dbReference type="ARBA" id="ARBA00020138"/>
    </source>
</evidence>
<reference evidence="12 13" key="1">
    <citation type="submission" date="2023-05" db="EMBL/GenBank/DDBJ databases">
        <title>Actinoplanes sp. NEAU-A12 genome sequencing.</title>
        <authorList>
            <person name="Wang Z.-S."/>
        </authorList>
    </citation>
    <scope>NUCLEOTIDE SEQUENCE [LARGE SCALE GENOMIC DNA]</scope>
    <source>
        <strain evidence="12 13">NEAU-A12</strain>
    </source>
</reference>
<dbReference type="Gene3D" id="3.20.20.60">
    <property type="entry name" value="Phosphoenolpyruvate-binding domains"/>
    <property type="match status" value="1"/>
</dbReference>
<evidence type="ECO:0000313" key="12">
    <source>
        <dbReference type="EMBL" id="MDI6102278.1"/>
    </source>
</evidence>
<dbReference type="EMBL" id="JASCTH010000019">
    <property type="protein sequence ID" value="MDI6102278.1"/>
    <property type="molecule type" value="Genomic_DNA"/>
</dbReference>
<evidence type="ECO:0000256" key="6">
    <source>
        <dbReference type="ARBA" id="ARBA00022723"/>
    </source>
</evidence>
<evidence type="ECO:0000259" key="10">
    <source>
        <dbReference type="Pfam" id="PF00391"/>
    </source>
</evidence>
<evidence type="ECO:0000256" key="2">
    <source>
        <dbReference type="ARBA" id="ARBA00007837"/>
    </source>
</evidence>
<dbReference type="PROSITE" id="PS00370">
    <property type="entry name" value="PEP_ENZYMES_PHOS_SITE"/>
    <property type="match status" value="1"/>
</dbReference>
<evidence type="ECO:0000256" key="3">
    <source>
        <dbReference type="ARBA" id="ARBA00011994"/>
    </source>
</evidence>
<dbReference type="InterPro" id="IPR000121">
    <property type="entry name" value="PEP_util_C"/>
</dbReference>
<keyword evidence="6" id="KW-0479">Metal-binding</keyword>
<gene>
    <name evidence="12" type="ORF">QLQ12_27035</name>
</gene>
<dbReference type="Pfam" id="PF02896">
    <property type="entry name" value="PEP-utilizers_C"/>
    <property type="match status" value="1"/>
</dbReference>
<evidence type="ECO:0000256" key="9">
    <source>
        <dbReference type="ARBA" id="ARBA00032883"/>
    </source>
</evidence>
<dbReference type="PANTHER" id="PTHR22931:SF9">
    <property type="entry name" value="PYRUVATE, PHOSPHATE DIKINASE 1, CHLOROPLASTIC"/>
    <property type="match status" value="1"/>
</dbReference>
<dbReference type="InterPro" id="IPR015813">
    <property type="entry name" value="Pyrv/PenolPyrv_kinase-like_dom"/>
</dbReference>
<comment type="similarity">
    <text evidence="2">Belongs to the PEP-utilizing enzyme family.</text>
</comment>
<evidence type="ECO:0000256" key="1">
    <source>
        <dbReference type="ARBA" id="ARBA00001946"/>
    </source>
</evidence>
<evidence type="ECO:0000313" key="13">
    <source>
        <dbReference type="Proteomes" id="UP001241758"/>
    </source>
</evidence>
<evidence type="ECO:0000256" key="5">
    <source>
        <dbReference type="ARBA" id="ARBA00022679"/>
    </source>
</evidence>
<dbReference type="SUPFAM" id="SSF51621">
    <property type="entry name" value="Phosphoenolpyruvate/pyruvate domain"/>
    <property type="match status" value="1"/>
</dbReference>